<dbReference type="EMBL" id="JBHTJS010000042">
    <property type="protein sequence ID" value="MFD1008796.1"/>
    <property type="molecule type" value="Genomic_DNA"/>
</dbReference>
<evidence type="ECO:0000313" key="3">
    <source>
        <dbReference type="Proteomes" id="UP001597048"/>
    </source>
</evidence>
<comment type="caution">
    <text evidence="2">The sequence shown here is derived from an EMBL/GenBank/DDBJ whole genome shotgun (WGS) entry which is preliminary data.</text>
</comment>
<protein>
    <submittedName>
        <fullName evidence="2">Uncharacterized protein</fullName>
    </submittedName>
</protein>
<feature type="transmembrane region" description="Helical" evidence="1">
    <location>
        <begin position="29"/>
        <end position="53"/>
    </location>
</feature>
<sequence>MFPLMVMLYVQLRGVPLAEFDNGVNQHKWVIILLYLLYVLLWVRFNRQVLAFLEQRRR</sequence>
<keyword evidence="1" id="KW-0812">Transmembrane</keyword>
<accession>A0ABW3KL54</accession>
<keyword evidence="1" id="KW-1133">Transmembrane helix</keyword>
<proteinExistence type="predicted"/>
<gene>
    <name evidence="2" type="ORF">ACFQ1C_11575</name>
</gene>
<name>A0ABW3KL54_9GAMM</name>
<keyword evidence="3" id="KW-1185">Reference proteome</keyword>
<keyword evidence="1" id="KW-0472">Membrane</keyword>
<dbReference type="Proteomes" id="UP001597048">
    <property type="component" value="Unassembled WGS sequence"/>
</dbReference>
<evidence type="ECO:0000313" key="2">
    <source>
        <dbReference type="EMBL" id="MFD1008796.1"/>
    </source>
</evidence>
<evidence type="ECO:0000256" key="1">
    <source>
        <dbReference type="SAM" id="Phobius"/>
    </source>
</evidence>
<organism evidence="2 3">
    <name type="scientific">Oceanisphaera ostreae</name>
    <dbReference type="NCBI Taxonomy" id="914151"/>
    <lineage>
        <taxon>Bacteria</taxon>
        <taxon>Pseudomonadati</taxon>
        <taxon>Pseudomonadota</taxon>
        <taxon>Gammaproteobacteria</taxon>
        <taxon>Aeromonadales</taxon>
        <taxon>Aeromonadaceae</taxon>
        <taxon>Oceanisphaera</taxon>
    </lineage>
</organism>
<reference evidence="3" key="1">
    <citation type="journal article" date="2019" name="Int. J. Syst. Evol. Microbiol.">
        <title>The Global Catalogue of Microorganisms (GCM) 10K type strain sequencing project: providing services to taxonomists for standard genome sequencing and annotation.</title>
        <authorList>
            <consortium name="The Broad Institute Genomics Platform"/>
            <consortium name="The Broad Institute Genome Sequencing Center for Infectious Disease"/>
            <person name="Wu L."/>
            <person name="Ma J."/>
        </authorList>
    </citation>
    <scope>NUCLEOTIDE SEQUENCE [LARGE SCALE GENOMIC DNA]</scope>
    <source>
        <strain evidence="3">CCUG 60525</strain>
    </source>
</reference>
<dbReference type="RefSeq" id="WP_379558775.1">
    <property type="nucleotide sequence ID" value="NZ_JBHTJS010000042.1"/>
</dbReference>